<protein>
    <recommendedName>
        <fullName evidence="2">GRF-like zinc ribbon domain-containing protein</fullName>
    </recommendedName>
</protein>
<proteinExistence type="predicted"/>
<dbReference type="Pfam" id="PF23549">
    <property type="entry name" value="Zn_ribbon_GRF_2"/>
    <property type="match status" value="1"/>
</dbReference>
<dbReference type="AlphaFoldDB" id="A0A7U2F8U7"/>
<keyword evidence="4" id="KW-1185">Reference proteome</keyword>
<dbReference type="VEuPathDB" id="FungiDB:JI435_093940"/>
<feature type="compositionally biased region" description="Polar residues" evidence="1">
    <location>
        <begin position="163"/>
        <end position="177"/>
    </location>
</feature>
<feature type="region of interest" description="Disordered" evidence="1">
    <location>
        <begin position="161"/>
        <end position="229"/>
    </location>
</feature>
<organism evidence="3 4">
    <name type="scientific">Phaeosphaeria nodorum (strain SN15 / ATCC MYA-4574 / FGSC 10173)</name>
    <name type="common">Glume blotch fungus</name>
    <name type="synonym">Parastagonospora nodorum</name>
    <dbReference type="NCBI Taxonomy" id="321614"/>
    <lineage>
        <taxon>Eukaryota</taxon>
        <taxon>Fungi</taxon>
        <taxon>Dikarya</taxon>
        <taxon>Ascomycota</taxon>
        <taxon>Pezizomycotina</taxon>
        <taxon>Dothideomycetes</taxon>
        <taxon>Pleosporomycetidae</taxon>
        <taxon>Pleosporales</taxon>
        <taxon>Pleosporineae</taxon>
        <taxon>Phaeosphaeriaceae</taxon>
        <taxon>Parastagonospora</taxon>
    </lineage>
</organism>
<reference evidence="4" key="1">
    <citation type="journal article" date="2021" name="BMC Genomics">
        <title>Chromosome-level genome assembly and manually-curated proteome of model necrotroph Parastagonospora nodorum Sn15 reveals a genome-wide trove of candidate effector homologs, and redundancy of virulence-related functions within an accessory chromosome.</title>
        <authorList>
            <person name="Bertazzoni S."/>
            <person name="Jones D.A.B."/>
            <person name="Phan H.T."/>
            <person name="Tan K.-C."/>
            <person name="Hane J.K."/>
        </authorList>
    </citation>
    <scope>NUCLEOTIDE SEQUENCE [LARGE SCALE GENOMIC DNA]</scope>
    <source>
        <strain evidence="4">SN15 / ATCC MYA-4574 / FGSC 10173)</strain>
    </source>
</reference>
<feature type="compositionally biased region" description="Low complexity" evidence="1">
    <location>
        <begin position="189"/>
        <end position="210"/>
    </location>
</feature>
<feature type="domain" description="GRF-like zinc ribbon" evidence="2">
    <location>
        <begin position="235"/>
        <end position="278"/>
    </location>
</feature>
<evidence type="ECO:0000256" key="1">
    <source>
        <dbReference type="SAM" id="MobiDB-lite"/>
    </source>
</evidence>
<accession>A0A7U2F8U7</accession>
<sequence length="325" mass="36775">MPAALLIRLNPHCWWRSSLILSRTLSVFETLHRTTLLSHSSPHPYRVAKAPLMCEACRSSSAFPGLLGADVCLKHGRSLLACTLKSNPPQYTMTILRKLFRRSKHDNVREPQYDSSYSTTSYIPPPPFYKEPSYTYQEPSITFRERSNTYREPIYTYAATKAPHTTQRYTNTSQSPASDLESPLSDTYTTNSIFTPSSSFSSPTPTQSYPNQTYPSQQNYQSHQPATSPLAPPGTLCPACSAPNKTLYTKSTYNNLNSGRPYRSCTRCREWNGFTDTRGLNPNNPLCNCRLPSRLQTKRALNQNGLQELFYTCQFKACSGFYEAF</sequence>
<name>A0A7U2F8U7_PHANO</name>
<evidence type="ECO:0000313" key="4">
    <source>
        <dbReference type="Proteomes" id="UP000663193"/>
    </source>
</evidence>
<feature type="compositionally biased region" description="Polar residues" evidence="1">
    <location>
        <begin position="211"/>
        <end position="227"/>
    </location>
</feature>
<feature type="non-terminal residue" evidence="3">
    <location>
        <position position="1"/>
    </location>
</feature>
<evidence type="ECO:0000313" key="3">
    <source>
        <dbReference type="EMBL" id="QRD00869.1"/>
    </source>
</evidence>
<dbReference type="Proteomes" id="UP000663193">
    <property type="component" value="Chromosome 11"/>
</dbReference>
<dbReference type="EMBL" id="CP069033">
    <property type="protein sequence ID" value="QRD00869.1"/>
    <property type="molecule type" value="Genomic_DNA"/>
</dbReference>
<evidence type="ECO:0000259" key="2">
    <source>
        <dbReference type="Pfam" id="PF23549"/>
    </source>
</evidence>
<dbReference type="InterPro" id="IPR056444">
    <property type="entry name" value="Zn_ribbon_GRF_2"/>
</dbReference>
<gene>
    <name evidence="3" type="ORF">JI435_093940</name>
</gene>